<feature type="non-terminal residue" evidence="4">
    <location>
        <position position="138"/>
    </location>
</feature>
<proteinExistence type="predicted"/>
<gene>
    <name evidence="4" type="primary">Vwde_4</name>
    <name evidence="4" type="ORF">IRECYA_R03615</name>
</gene>
<dbReference type="GO" id="GO:0005576">
    <property type="term" value="C:extracellular region"/>
    <property type="evidence" value="ECO:0007669"/>
    <property type="project" value="TreeGrafter"/>
</dbReference>
<reference evidence="4 5" key="1">
    <citation type="submission" date="2019-09" db="EMBL/GenBank/DDBJ databases">
        <title>Bird 10,000 Genomes (B10K) Project - Family phase.</title>
        <authorList>
            <person name="Zhang G."/>
        </authorList>
    </citation>
    <scope>NUCLEOTIDE SEQUENCE [LARGE SCALE GENOMIC DNA]</scope>
    <source>
        <strain evidence="4">B10K-DU-001-26</strain>
        <tissue evidence="4">Muscle</tissue>
    </source>
</reference>
<dbReference type="Proteomes" id="UP000530962">
    <property type="component" value="Unassembled WGS sequence"/>
</dbReference>
<feature type="non-terminal residue" evidence="4">
    <location>
        <position position="1"/>
    </location>
</feature>
<organism evidence="4 5">
    <name type="scientific">Irena cyanogastra</name>
    <name type="common">Philippine fairy-bluebird</name>
    <dbReference type="NCBI Taxonomy" id="175120"/>
    <lineage>
        <taxon>Eukaryota</taxon>
        <taxon>Metazoa</taxon>
        <taxon>Chordata</taxon>
        <taxon>Craniata</taxon>
        <taxon>Vertebrata</taxon>
        <taxon>Euteleostomi</taxon>
        <taxon>Archelosauria</taxon>
        <taxon>Archosauria</taxon>
        <taxon>Dinosauria</taxon>
        <taxon>Saurischia</taxon>
        <taxon>Theropoda</taxon>
        <taxon>Coelurosauria</taxon>
        <taxon>Aves</taxon>
        <taxon>Neognathae</taxon>
        <taxon>Neoaves</taxon>
        <taxon>Telluraves</taxon>
        <taxon>Australaves</taxon>
        <taxon>Passeriformes</taxon>
        <taxon>Corvoidea</taxon>
        <taxon>Irenidae</taxon>
        <taxon>Irena</taxon>
    </lineage>
</organism>
<name>A0A7K9QND2_IRECY</name>
<accession>A0A7K9QND2</accession>
<comment type="caution">
    <text evidence="4">The sequence shown here is derived from an EMBL/GenBank/DDBJ whole genome shotgun (WGS) entry which is preliminary data.</text>
</comment>
<dbReference type="EMBL" id="VWZV01008318">
    <property type="protein sequence ID" value="NXI12933.1"/>
    <property type="molecule type" value="Genomic_DNA"/>
</dbReference>
<dbReference type="GO" id="GO:0005102">
    <property type="term" value="F:signaling receptor binding"/>
    <property type="evidence" value="ECO:0007669"/>
    <property type="project" value="TreeGrafter"/>
</dbReference>
<evidence type="ECO:0000313" key="4">
    <source>
        <dbReference type="EMBL" id="NXI12933.1"/>
    </source>
</evidence>
<keyword evidence="5" id="KW-1185">Reference proteome</keyword>
<dbReference type="GO" id="GO:0009986">
    <property type="term" value="C:cell surface"/>
    <property type="evidence" value="ECO:0007669"/>
    <property type="project" value="TreeGrafter"/>
</dbReference>
<dbReference type="AlphaFoldDB" id="A0A7K9QND2"/>
<dbReference type="InterPro" id="IPR050969">
    <property type="entry name" value="Dev_Signal_Modulators"/>
</dbReference>
<sequence>APECWPGGHHILRDPRRSPGFHSRQLRHGASQDLLWDHSLPRAWYRLLLGQRPGEMPTRCVEASRCGTRAPAWLWLQSESLPAPGESKRLTGCVTWQGFGDARDCCLFRIPAAVSTCGAFFVYLLQPTPGCVGYCAEG</sequence>
<dbReference type="InterPro" id="IPR057774">
    <property type="entry name" value="D8C_UMOD/GP2/OIT3-like"/>
</dbReference>
<evidence type="ECO:0000256" key="2">
    <source>
        <dbReference type="ARBA" id="ARBA00023157"/>
    </source>
</evidence>
<dbReference type="PANTHER" id="PTHR14949:SF52">
    <property type="entry name" value="VON WILLEBRAND FACTOR D AND EGF DOMAIN-CONTAINING PROTEIN"/>
    <property type="match status" value="1"/>
</dbReference>
<feature type="domain" description="UMOD/GP2/OIT3-like D8C" evidence="3">
    <location>
        <begin position="45"/>
        <end position="136"/>
    </location>
</feature>
<evidence type="ECO:0000256" key="1">
    <source>
        <dbReference type="ARBA" id="ARBA00022729"/>
    </source>
</evidence>
<dbReference type="Pfam" id="PF23283">
    <property type="entry name" value="D8C_UMOD"/>
    <property type="match status" value="1"/>
</dbReference>
<evidence type="ECO:0000259" key="3">
    <source>
        <dbReference type="Pfam" id="PF23283"/>
    </source>
</evidence>
<keyword evidence="2" id="KW-1015">Disulfide bond</keyword>
<keyword evidence="1" id="KW-0732">Signal</keyword>
<evidence type="ECO:0000313" key="5">
    <source>
        <dbReference type="Proteomes" id="UP000530962"/>
    </source>
</evidence>
<dbReference type="PANTHER" id="PTHR14949">
    <property type="entry name" value="EGF-LIKE-DOMAIN, MULTIPLE 7, 8"/>
    <property type="match status" value="1"/>
</dbReference>
<protein>
    <submittedName>
        <fullName evidence="4">VWDE protein</fullName>
    </submittedName>
</protein>